<dbReference type="EMBL" id="ABYI02000018">
    <property type="protein sequence ID" value="EEG75113.1"/>
    <property type="molecule type" value="Genomic_DNA"/>
</dbReference>
<keyword evidence="1" id="KW-1133">Transmembrane helix</keyword>
<keyword evidence="1" id="KW-0472">Membrane</keyword>
<feature type="transmembrane region" description="Helical" evidence="1">
    <location>
        <begin position="37"/>
        <end position="56"/>
    </location>
</feature>
<dbReference type="OrthoDB" id="1976034at2"/>
<keyword evidence="3" id="KW-1185">Reference proteome</keyword>
<dbReference type="HOGENOM" id="CLU_2116729_0_0_9"/>
<reference evidence="2" key="2">
    <citation type="submission" date="2013-06" db="EMBL/GenBank/DDBJ databases">
        <title>Draft genome sequence of Clostridium hylemonae (DSM 15053).</title>
        <authorList>
            <person name="Sudarsanam P."/>
            <person name="Ley R."/>
            <person name="Guruge J."/>
            <person name="Turnbaugh P.J."/>
            <person name="Mahowald M."/>
            <person name="Liep D."/>
            <person name="Gordon J."/>
        </authorList>
    </citation>
    <scope>NUCLEOTIDE SEQUENCE</scope>
    <source>
        <strain evidence="2">DSM 15053</strain>
    </source>
</reference>
<feature type="transmembrane region" description="Helical" evidence="1">
    <location>
        <begin position="62"/>
        <end position="88"/>
    </location>
</feature>
<keyword evidence="1" id="KW-0812">Transmembrane</keyword>
<name>C0BZ35_9FIRM</name>
<reference evidence="2" key="1">
    <citation type="submission" date="2009-02" db="EMBL/GenBank/DDBJ databases">
        <authorList>
            <person name="Fulton L."/>
            <person name="Clifton S."/>
            <person name="Fulton B."/>
            <person name="Xu J."/>
            <person name="Minx P."/>
            <person name="Pepin K.H."/>
            <person name="Johnson M."/>
            <person name="Bhonagiri V."/>
            <person name="Nash W.E."/>
            <person name="Mardis E.R."/>
            <person name="Wilson R.K."/>
        </authorList>
    </citation>
    <scope>NUCLEOTIDE SEQUENCE [LARGE SCALE GENOMIC DNA]</scope>
    <source>
        <strain evidence="2">DSM 15053</strain>
    </source>
</reference>
<comment type="caution">
    <text evidence="2">The sequence shown here is derived from an EMBL/GenBank/DDBJ whole genome shotgun (WGS) entry which is preliminary data.</text>
</comment>
<evidence type="ECO:0000313" key="2">
    <source>
        <dbReference type="EMBL" id="EEG75113.1"/>
    </source>
</evidence>
<evidence type="ECO:0000313" key="3">
    <source>
        <dbReference type="Proteomes" id="UP000004893"/>
    </source>
</evidence>
<proteinExistence type="predicted"/>
<sequence length="114" mass="13038">MKKCRYCGKKLNIHIEFCCNECENNFRQLVEKDNRKIKYFILEIIVAFLVMLYGILSNSDFITGTGIILMGIVVVLLPFTTPDTIAFFGYRKSKFIGRILGMLLIVVGIWAGFS</sequence>
<accession>C0BZ35</accession>
<evidence type="ECO:0008006" key="4">
    <source>
        <dbReference type="Google" id="ProtNLM"/>
    </source>
</evidence>
<evidence type="ECO:0000256" key="1">
    <source>
        <dbReference type="SAM" id="Phobius"/>
    </source>
</evidence>
<feature type="transmembrane region" description="Helical" evidence="1">
    <location>
        <begin position="95"/>
        <end position="113"/>
    </location>
</feature>
<protein>
    <recommendedName>
        <fullName evidence="4">DUF2116 family Zn-ribbon domain-containing protein</fullName>
    </recommendedName>
</protein>
<dbReference type="RefSeq" id="WP_006442410.1">
    <property type="nucleotide sequence ID" value="NZ_CP036524.1"/>
</dbReference>
<gene>
    <name evidence="2" type="ORF">CLOHYLEM_05074</name>
</gene>
<dbReference type="Proteomes" id="UP000004893">
    <property type="component" value="Unassembled WGS sequence"/>
</dbReference>
<dbReference type="STRING" id="553973.CLOHYLEM_05074"/>
<dbReference type="AlphaFoldDB" id="C0BZ35"/>
<organism evidence="2 3">
    <name type="scientific">[Clostridium] hylemonae DSM 15053</name>
    <dbReference type="NCBI Taxonomy" id="553973"/>
    <lineage>
        <taxon>Bacteria</taxon>
        <taxon>Bacillati</taxon>
        <taxon>Bacillota</taxon>
        <taxon>Clostridia</taxon>
        <taxon>Lachnospirales</taxon>
        <taxon>Lachnospiraceae</taxon>
    </lineage>
</organism>